<organism evidence="1 2">
    <name type="scientific">Enterocloster bolteae (strain ATCC BAA-613 / DSM 15670 / CCUG 46953 / JCM 12243 / WAL 16351)</name>
    <name type="common">Clostridium bolteae</name>
    <dbReference type="NCBI Taxonomy" id="411902"/>
    <lineage>
        <taxon>Bacteria</taxon>
        <taxon>Bacillati</taxon>
        <taxon>Bacillota</taxon>
        <taxon>Clostridia</taxon>
        <taxon>Lachnospirales</taxon>
        <taxon>Lachnospiraceae</taxon>
        <taxon>Enterocloster</taxon>
    </lineage>
</organism>
<sequence length="35" mass="3946">MTSIIFSENQRGNPVKIITKNAKISLDLHVPICYT</sequence>
<protein>
    <submittedName>
        <fullName evidence="1">Uncharacterized protein</fullName>
    </submittedName>
</protein>
<dbReference type="EMBL" id="ABCC02000009">
    <property type="protein sequence ID" value="EDP19082.1"/>
    <property type="molecule type" value="Genomic_DNA"/>
</dbReference>
<evidence type="ECO:0000313" key="2">
    <source>
        <dbReference type="Proteomes" id="UP000005396"/>
    </source>
</evidence>
<evidence type="ECO:0000313" key="1">
    <source>
        <dbReference type="EMBL" id="EDP19082.1"/>
    </source>
</evidence>
<proteinExistence type="predicted"/>
<comment type="caution">
    <text evidence="1">The sequence shown here is derived from an EMBL/GenBank/DDBJ whole genome shotgun (WGS) entry which is preliminary data.</text>
</comment>
<accession>A8RHV7</accession>
<reference evidence="1 2" key="1">
    <citation type="submission" date="2007-08" db="EMBL/GenBank/DDBJ databases">
        <authorList>
            <person name="Fulton L."/>
            <person name="Clifton S."/>
            <person name="Fulton B."/>
            <person name="Xu J."/>
            <person name="Minx P."/>
            <person name="Pepin K.H."/>
            <person name="Johnson M."/>
            <person name="Thiruvilangam P."/>
            <person name="Bhonagiri V."/>
            <person name="Nash W.E."/>
            <person name="Mardis E.R."/>
            <person name="Wilson R.K."/>
        </authorList>
    </citation>
    <scope>NUCLEOTIDE SEQUENCE [LARGE SCALE GENOMIC DNA]</scope>
    <source>
        <strain evidence="2">ATCC BAA-613 / DSM 15670 / CCUG 46953 / JCM 12243 / WAL 16351</strain>
    </source>
</reference>
<gene>
    <name evidence="1" type="ORF">CLOBOL_00518</name>
</gene>
<reference evidence="1 2" key="2">
    <citation type="submission" date="2007-09" db="EMBL/GenBank/DDBJ databases">
        <title>Draft genome sequence of Clostridium bolteae (ATCC BAA-613).</title>
        <authorList>
            <person name="Sudarsanam P."/>
            <person name="Ley R."/>
            <person name="Guruge J."/>
            <person name="Turnbaugh P.J."/>
            <person name="Mahowald M."/>
            <person name="Liep D."/>
            <person name="Gordon J."/>
        </authorList>
    </citation>
    <scope>NUCLEOTIDE SEQUENCE [LARGE SCALE GENOMIC DNA]</scope>
    <source>
        <strain evidence="2">ATCC BAA-613 / DSM 15670 / CCUG 46953 / JCM 12243 / WAL 16351</strain>
    </source>
</reference>
<dbReference type="Proteomes" id="UP000005396">
    <property type="component" value="Unassembled WGS sequence"/>
</dbReference>
<dbReference type="PaxDb" id="411902-CLOBOL_00518"/>
<dbReference type="HOGENOM" id="CLU_3364133_0_0_9"/>
<name>A8RHV7_ENTBW</name>
<dbReference type="AlphaFoldDB" id="A8RHV7"/>